<comment type="caution">
    <text evidence="1">The sequence shown here is derived from an EMBL/GenBank/DDBJ whole genome shotgun (WGS) entry which is preliminary data.</text>
</comment>
<keyword evidence="2" id="KW-1185">Reference proteome</keyword>
<dbReference type="Proteomes" id="UP001177021">
    <property type="component" value="Unassembled WGS sequence"/>
</dbReference>
<organism evidence="1 2">
    <name type="scientific">Trifolium pratense</name>
    <name type="common">Red clover</name>
    <dbReference type="NCBI Taxonomy" id="57577"/>
    <lineage>
        <taxon>Eukaryota</taxon>
        <taxon>Viridiplantae</taxon>
        <taxon>Streptophyta</taxon>
        <taxon>Embryophyta</taxon>
        <taxon>Tracheophyta</taxon>
        <taxon>Spermatophyta</taxon>
        <taxon>Magnoliopsida</taxon>
        <taxon>eudicotyledons</taxon>
        <taxon>Gunneridae</taxon>
        <taxon>Pentapetalae</taxon>
        <taxon>rosids</taxon>
        <taxon>fabids</taxon>
        <taxon>Fabales</taxon>
        <taxon>Fabaceae</taxon>
        <taxon>Papilionoideae</taxon>
        <taxon>50 kb inversion clade</taxon>
        <taxon>NPAAA clade</taxon>
        <taxon>Hologalegina</taxon>
        <taxon>IRL clade</taxon>
        <taxon>Trifolieae</taxon>
        <taxon>Trifolium</taxon>
    </lineage>
</organism>
<protein>
    <submittedName>
        <fullName evidence="1">Uncharacterized protein</fullName>
    </submittedName>
</protein>
<accession>A0ACB0JJN5</accession>
<gene>
    <name evidence="1" type="ORF">MILVUS5_LOCUS14246</name>
</gene>
<evidence type="ECO:0000313" key="1">
    <source>
        <dbReference type="EMBL" id="CAJ2645329.1"/>
    </source>
</evidence>
<sequence>MNGYPPDRSWPLTSVSSRHTSLSANLPPSIPVGSGDRTQGSRYSRPIHEKASDGRPMIHPDGRGWEPCRVASRALTKAIQEKYQDAYAKWSDIPPDIVNLWYQKFGSYVAWLPEHDYQIKKIFESKGSRRLSEMYMEARNKRERPSWIGEDAWKELDIEWKKPAYKAISQRNKKNRNSAKGGSVHTGGSITFTEHTLRMAEELGREPTVDEVFLRTHICKKDSTWVDLRSQNTYGSFQSNLNQASEGADESGSQMVDSATRLKLWAKSVGGKNRGRLYGVGDRSSNYRPGVSSLAPDTVPSMGCSQVSSHYSHEMATQLATLEERAKAAEDEVRNTREELRQAELKRQKEAQQSEQRAAEFQMQLIALTKSVAAMQAEPSRRRRRHPDYDEDESEDESEDGSEDGSEEGSEDESEDNEEN</sequence>
<proteinExistence type="predicted"/>
<reference evidence="1" key="1">
    <citation type="submission" date="2023-10" db="EMBL/GenBank/DDBJ databases">
        <authorList>
            <person name="Rodriguez Cubillos JULIANA M."/>
            <person name="De Vega J."/>
        </authorList>
    </citation>
    <scope>NUCLEOTIDE SEQUENCE</scope>
</reference>
<evidence type="ECO:0000313" key="2">
    <source>
        <dbReference type="Proteomes" id="UP001177021"/>
    </source>
</evidence>
<dbReference type="EMBL" id="CASHSV030000076">
    <property type="protein sequence ID" value="CAJ2645329.1"/>
    <property type="molecule type" value="Genomic_DNA"/>
</dbReference>
<name>A0ACB0JJN5_TRIPR</name>